<evidence type="ECO:0000256" key="5">
    <source>
        <dbReference type="ARBA" id="ARBA00023015"/>
    </source>
</evidence>
<keyword evidence="6" id="KW-0804">Transcription</keyword>
<dbReference type="InterPro" id="IPR033467">
    <property type="entry name" value="Tesmin/TSO1-like_CXC"/>
</dbReference>
<dbReference type="InterPro" id="IPR045318">
    <property type="entry name" value="EZH1/2-like"/>
</dbReference>
<proteinExistence type="predicted"/>
<dbReference type="EC" id="2.1.1.356" evidence="1"/>
<reference evidence="8" key="1">
    <citation type="submission" date="2017-05" db="UniProtKB">
        <authorList>
            <consortium name="EnsemblMetazoa"/>
        </authorList>
    </citation>
    <scope>IDENTIFICATION</scope>
</reference>
<evidence type="ECO:0000256" key="2">
    <source>
        <dbReference type="ARBA" id="ARBA00022603"/>
    </source>
</evidence>
<keyword evidence="2" id="KW-0489">Methyltransferase</keyword>
<evidence type="ECO:0000259" key="7">
    <source>
        <dbReference type="PROSITE" id="PS51633"/>
    </source>
</evidence>
<dbReference type="GO" id="GO:0031507">
    <property type="term" value="P:heterochromatin formation"/>
    <property type="evidence" value="ECO:0007669"/>
    <property type="project" value="TreeGrafter"/>
</dbReference>
<dbReference type="GO" id="GO:0140951">
    <property type="term" value="F:histone H3K27 trimethyltransferase activity"/>
    <property type="evidence" value="ECO:0007669"/>
    <property type="project" value="UniProtKB-EC"/>
</dbReference>
<dbReference type="InterPro" id="IPR026489">
    <property type="entry name" value="CXC_dom"/>
</dbReference>
<keyword evidence="3" id="KW-0808">Transferase</keyword>
<dbReference type="AlphaFoldDB" id="A0A1X7T4E7"/>
<name>A0A1X7T4E7_AMPQE</name>
<dbReference type="Gene3D" id="2.170.270.10">
    <property type="entry name" value="SET domain"/>
    <property type="match status" value="1"/>
</dbReference>
<dbReference type="OrthoDB" id="6141102at2759"/>
<dbReference type="InterPro" id="IPR046341">
    <property type="entry name" value="SET_dom_sf"/>
</dbReference>
<protein>
    <recommendedName>
        <fullName evidence="1">[histone H3]-lysine(27) N-trimethyltransferase</fullName>
        <ecNumber evidence="1">2.1.1.356</ecNumber>
    </recommendedName>
</protein>
<dbReference type="GO" id="GO:0032259">
    <property type="term" value="P:methylation"/>
    <property type="evidence" value="ECO:0007669"/>
    <property type="project" value="UniProtKB-KW"/>
</dbReference>
<keyword evidence="5" id="KW-0805">Transcription regulation</keyword>
<dbReference type="EnsemblMetazoa" id="Aqu2.1.09384_001">
    <property type="protein sequence ID" value="Aqu2.1.09384_001"/>
    <property type="gene ID" value="Aqu2.1.09384"/>
</dbReference>
<dbReference type="InterPro" id="IPR041355">
    <property type="entry name" value="Pre-SET_CXC"/>
</dbReference>
<evidence type="ECO:0000313" key="8">
    <source>
        <dbReference type="EnsemblMetazoa" id="Aqu2.1.09384_001"/>
    </source>
</evidence>
<dbReference type="Pfam" id="PF18264">
    <property type="entry name" value="preSET_CXC"/>
    <property type="match status" value="1"/>
</dbReference>
<dbReference type="GO" id="GO:0003682">
    <property type="term" value="F:chromatin binding"/>
    <property type="evidence" value="ECO:0007669"/>
    <property type="project" value="TreeGrafter"/>
</dbReference>
<dbReference type="SMART" id="SM01114">
    <property type="entry name" value="CXC"/>
    <property type="match status" value="1"/>
</dbReference>
<dbReference type="PROSITE" id="PS51633">
    <property type="entry name" value="CXC"/>
    <property type="match status" value="1"/>
</dbReference>
<dbReference type="PANTHER" id="PTHR45747:SF4">
    <property type="entry name" value="HISTONE-LYSINE N-METHYLTRANSFERASE E(Z)"/>
    <property type="match status" value="1"/>
</dbReference>
<evidence type="ECO:0000256" key="3">
    <source>
        <dbReference type="ARBA" id="ARBA00022679"/>
    </source>
</evidence>
<keyword evidence="4" id="KW-0949">S-adenosyl-L-methionine</keyword>
<dbReference type="PANTHER" id="PTHR45747">
    <property type="entry name" value="HISTONE-LYSINE N-METHYLTRANSFERASE E(Z)"/>
    <property type="match status" value="1"/>
</dbReference>
<evidence type="ECO:0000256" key="1">
    <source>
        <dbReference type="ARBA" id="ARBA00012186"/>
    </source>
</evidence>
<sequence length="193" mass="21674">MIIINIYYEFHLLLLTTVVSIFHHSIPLVTMEAIPALPRYSVWCPIQENFLVEHETVLHHIPYMGEEVLCKEDSFIEDLIKNYDGKIHDGATETGETVEDDVLQDLVEAMKKYTVLPKGTNRFPGCRCRSSCSTKHCPCFLAVRECDPDLCSTCGAGDNFEMKFTTCKNVSIQRGQKKHLLMTPSDVAGGASS</sequence>
<dbReference type="SUPFAM" id="SSF82199">
    <property type="entry name" value="SET domain"/>
    <property type="match status" value="1"/>
</dbReference>
<dbReference type="eggNOG" id="KOG1079">
    <property type="taxonomic scope" value="Eukaryota"/>
</dbReference>
<evidence type="ECO:0000256" key="6">
    <source>
        <dbReference type="ARBA" id="ARBA00023163"/>
    </source>
</evidence>
<dbReference type="STRING" id="400682.A0A1X7T4E7"/>
<organism evidence="8">
    <name type="scientific">Amphimedon queenslandica</name>
    <name type="common">Sponge</name>
    <dbReference type="NCBI Taxonomy" id="400682"/>
    <lineage>
        <taxon>Eukaryota</taxon>
        <taxon>Metazoa</taxon>
        <taxon>Porifera</taxon>
        <taxon>Demospongiae</taxon>
        <taxon>Heteroscleromorpha</taxon>
        <taxon>Haplosclerida</taxon>
        <taxon>Niphatidae</taxon>
        <taxon>Amphimedon</taxon>
    </lineage>
</organism>
<dbReference type="GO" id="GO:0035098">
    <property type="term" value="C:ESC/E(Z) complex"/>
    <property type="evidence" value="ECO:0007669"/>
    <property type="project" value="TreeGrafter"/>
</dbReference>
<evidence type="ECO:0000256" key="4">
    <source>
        <dbReference type="ARBA" id="ARBA00022691"/>
    </source>
</evidence>
<accession>A0A1X7T4E7</accession>
<feature type="domain" description="CXC" evidence="7">
    <location>
        <begin position="65"/>
        <end position="171"/>
    </location>
</feature>
<dbReference type="InParanoid" id="A0A1X7T4E7"/>